<dbReference type="InterPro" id="IPR007016">
    <property type="entry name" value="O-antigen_ligase-rel_domated"/>
</dbReference>
<feature type="transmembrane region" description="Helical" evidence="5">
    <location>
        <begin position="346"/>
        <end position="369"/>
    </location>
</feature>
<feature type="transmembrane region" description="Helical" evidence="5">
    <location>
        <begin position="270"/>
        <end position="287"/>
    </location>
</feature>
<evidence type="ECO:0000256" key="1">
    <source>
        <dbReference type="ARBA" id="ARBA00004141"/>
    </source>
</evidence>
<sequence length="444" mass="49390">MSSIVRTIRKPKDGATPIVFIIWSLPTLWLIGGERLISPIVIMVTTVWFLSKRPIERRGVPSTVAWGIAFLIAYLLSIVSVEGIPRLFTFLWDLTIYAALFCIMYLSYAYVRTREEIDRILLNIVLMVLLGHTLAVAYLIFGEIRFNTLMGYILPGEIKNTAMGKMIAVHSVGRSLWFFGVNDRLSAIFGTSIHYGSAIMLTIPIVFKFMSEARGTRKIAFALLLALSLYLLVYAQARTALLLTTALLIALPAAYSLANARALTPATTFMIALAGFVTFMIIGVFYADRINALFDEYFIQARASSARERFDVYRLSFADIIERPLIGYGTQKTVDNLSIPLGSHSWYLAAIYKHGLFGFIPFLGVIISLNSAAVRNIFQSRNIRDQKTCVMLSGTLLTHALLSTSLEPVVGAIHLFIFGSIAGCALAYHAILTTERSVQSQRPR</sequence>
<feature type="transmembrane region" description="Helical" evidence="5">
    <location>
        <begin position="389"/>
        <end position="406"/>
    </location>
</feature>
<dbReference type="GO" id="GO:0016020">
    <property type="term" value="C:membrane"/>
    <property type="evidence" value="ECO:0007669"/>
    <property type="project" value="UniProtKB-SubCell"/>
</dbReference>
<evidence type="ECO:0000313" key="8">
    <source>
        <dbReference type="Proteomes" id="UP000217311"/>
    </source>
</evidence>
<evidence type="ECO:0000256" key="4">
    <source>
        <dbReference type="ARBA" id="ARBA00023136"/>
    </source>
</evidence>
<dbReference type="InterPro" id="IPR051533">
    <property type="entry name" value="WaaL-like"/>
</dbReference>
<feature type="transmembrane region" description="Helical" evidence="5">
    <location>
        <begin position="120"/>
        <end position="141"/>
    </location>
</feature>
<dbReference type="PANTHER" id="PTHR37422">
    <property type="entry name" value="TEICHURONIC ACID BIOSYNTHESIS PROTEIN TUAE"/>
    <property type="match status" value="1"/>
</dbReference>
<comment type="subcellular location">
    <subcellularLocation>
        <location evidence="1">Membrane</location>
        <topology evidence="1">Multi-pass membrane protein</topology>
    </subcellularLocation>
</comment>
<dbReference type="AlphaFoldDB" id="A0A290MZG0"/>
<name>A0A290MZG0_CAUVI</name>
<feature type="domain" description="O-antigen ligase-related" evidence="6">
    <location>
        <begin position="224"/>
        <end position="363"/>
    </location>
</feature>
<organism evidence="7 8">
    <name type="scientific">Caulobacter vibrioides</name>
    <name type="common">Caulobacter crescentus</name>
    <dbReference type="NCBI Taxonomy" id="155892"/>
    <lineage>
        <taxon>Bacteria</taxon>
        <taxon>Pseudomonadati</taxon>
        <taxon>Pseudomonadota</taxon>
        <taxon>Alphaproteobacteria</taxon>
        <taxon>Caulobacterales</taxon>
        <taxon>Caulobacteraceae</taxon>
        <taxon>Caulobacter</taxon>
    </lineage>
</organism>
<dbReference type="Proteomes" id="UP000217311">
    <property type="component" value="Chromosome"/>
</dbReference>
<gene>
    <name evidence="7" type="ORF">CA606_12135</name>
</gene>
<feature type="transmembrane region" description="Helical" evidence="5">
    <location>
        <begin position="185"/>
        <end position="207"/>
    </location>
</feature>
<dbReference type="PANTHER" id="PTHR37422:SF13">
    <property type="entry name" value="LIPOPOLYSACCHARIDE BIOSYNTHESIS PROTEIN PA4999-RELATED"/>
    <property type="match status" value="1"/>
</dbReference>
<evidence type="ECO:0000256" key="2">
    <source>
        <dbReference type="ARBA" id="ARBA00022692"/>
    </source>
</evidence>
<keyword evidence="3 5" id="KW-1133">Transmembrane helix</keyword>
<dbReference type="Pfam" id="PF04932">
    <property type="entry name" value="Wzy_C"/>
    <property type="match status" value="1"/>
</dbReference>
<feature type="transmembrane region" description="Helical" evidence="5">
    <location>
        <begin position="412"/>
        <end position="432"/>
    </location>
</feature>
<keyword evidence="7" id="KW-0436">Ligase</keyword>
<evidence type="ECO:0000256" key="5">
    <source>
        <dbReference type="SAM" id="Phobius"/>
    </source>
</evidence>
<keyword evidence="4 5" id="KW-0472">Membrane</keyword>
<feature type="transmembrane region" description="Helical" evidence="5">
    <location>
        <begin position="219"/>
        <end position="235"/>
    </location>
</feature>
<protein>
    <submittedName>
        <fullName evidence="7">O-antigen ligase domain-containing protein</fullName>
    </submittedName>
</protein>
<dbReference type="GO" id="GO:0016874">
    <property type="term" value="F:ligase activity"/>
    <property type="evidence" value="ECO:0007669"/>
    <property type="project" value="UniProtKB-KW"/>
</dbReference>
<proteinExistence type="predicted"/>
<evidence type="ECO:0000256" key="3">
    <source>
        <dbReference type="ARBA" id="ARBA00022989"/>
    </source>
</evidence>
<accession>A0A290MZG0</accession>
<evidence type="ECO:0000313" key="7">
    <source>
        <dbReference type="EMBL" id="ATC33014.1"/>
    </source>
</evidence>
<feature type="transmembrane region" description="Helical" evidence="5">
    <location>
        <begin position="63"/>
        <end position="81"/>
    </location>
</feature>
<feature type="transmembrane region" description="Helical" evidence="5">
    <location>
        <begin position="241"/>
        <end position="258"/>
    </location>
</feature>
<keyword evidence="2 5" id="KW-0812">Transmembrane</keyword>
<dbReference type="EMBL" id="CP023315">
    <property type="protein sequence ID" value="ATC33014.1"/>
    <property type="molecule type" value="Genomic_DNA"/>
</dbReference>
<feature type="transmembrane region" description="Helical" evidence="5">
    <location>
        <begin position="87"/>
        <end position="108"/>
    </location>
</feature>
<evidence type="ECO:0000259" key="6">
    <source>
        <dbReference type="Pfam" id="PF04932"/>
    </source>
</evidence>
<reference evidence="8" key="1">
    <citation type="submission" date="2017-09" db="EMBL/GenBank/DDBJ databases">
        <title>Genome evolution observed in wild isolates of Caulobacter crescentus.</title>
        <authorList>
            <person name="Ely B."/>
            <person name="Wilson K."/>
            <person name="Scott D."/>
        </authorList>
    </citation>
    <scope>NUCLEOTIDE SEQUENCE [LARGE SCALE GENOMIC DNA]</scope>
    <source>
        <strain evidence="8">CB13b1a</strain>
    </source>
</reference>